<dbReference type="EMBL" id="CP011390">
    <property type="protein sequence ID" value="ANE49358.1"/>
    <property type="molecule type" value="Genomic_DNA"/>
</dbReference>
<dbReference type="PROSITE" id="PS51371">
    <property type="entry name" value="CBS"/>
    <property type="match status" value="2"/>
</dbReference>
<dbReference type="InterPro" id="IPR000644">
    <property type="entry name" value="CBS_dom"/>
</dbReference>
<gene>
    <name evidence="4" type="ORF">SY85_01415</name>
</gene>
<dbReference type="KEGG" id="fla:SY85_01415"/>
<proteinExistence type="predicted"/>
<evidence type="ECO:0000259" key="3">
    <source>
        <dbReference type="PROSITE" id="PS51371"/>
    </source>
</evidence>
<reference evidence="4 5" key="2">
    <citation type="journal article" date="2016" name="Int. J. Syst. Evol. Microbiol.">
        <title>Flavisolibacter tropicus sp. nov., isolated from tropical soil.</title>
        <authorList>
            <person name="Lee J.J."/>
            <person name="Kang M.S."/>
            <person name="Kim G.S."/>
            <person name="Lee C.S."/>
            <person name="Lim S."/>
            <person name="Lee J."/>
            <person name="Roh S.H."/>
            <person name="Kang H."/>
            <person name="Ha J.M."/>
            <person name="Bae S."/>
            <person name="Jung H.Y."/>
            <person name="Kim M.K."/>
        </authorList>
    </citation>
    <scope>NUCLEOTIDE SEQUENCE [LARGE SCALE GENOMIC DNA]</scope>
    <source>
        <strain evidence="4 5">LCS9</strain>
    </source>
</reference>
<evidence type="ECO:0000313" key="5">
    <source>
        <dbReference type="Proteomes" id="UP000077177"/>
    </source>
</evidence>
<dbReference type="Gene3D" id="3.10.580.10">
    <property type="entry name" value="CBS-domain"/>
    <property type="match status" value="1"/>
</dbReference>
<dbReference type="STRING" id="1492898.SY85_01415"/>
<dbReference type="PANTHER" id="PTHR43080">
    <property type="entry name" value="CBS DOMAIN-CONTAINING PROTEIN CBSX3, MITOCHONDRIAL"/>
    <property type="match status" value="1"/>
</dbReference>
<dbReference type="SUPFAM" id="SSF54631">
    <property type="entry name" value="CBS-domain pair"/>
    <property type="match status" value="1"/>
</dbReference>
<name>A0A172TQS6_9BACT</name>
<dbReference type="InterPro" id="IPR046342">
    <property type="entry name" value="CBS_dom_sf"/>
</dbReference>
<feature type="domain" description="CBS" evidence="3">
    <location>
        <begin position="11"/>
        <end position="67"/>
    </location>
</feature>
<dbReference type="PANTHER" id="PTHR43080:SF2">
    <property type="entry name" value="CBS DOMAIN-CONTAINING PROTEIN"/>
    <property type="match status" value="1"/>
</dbReference>
<dbReference type="RefSeq" id="WP_066401444.1">
    <property type="nucleotide sequence ID" value="NZ_CP011390.1"/>
</dbReference>
<sequence>MERVADVLRAKYPQFNTIGPNRSIHDALHQMHCENVDHLIVLDDERFVGLLTEHGITEKIIYRSRDLDTATVKEFMTTYLPVATFNDSLEQCMQLMERHNTRFIAVYDRFDFMGVVSSHDLMKQALNKRKATFEEQEEQYPWDY</sequence>
<dbReference type="Proteomes" id="UP000077177">
    <property type="component" value="Chromosome"/>
</dbReference>
<keyword evidence="5" id="KW-1185">Reference proteome</keyword>
<reference evidence="5" key="1">
    <citation type="submission" date="2015-01" db="EMBL/GenBank/DDBJ databases">
        <title>Flavisolibacter sp./LCS9/ whole genome sequencing.</title>
        <authorList>
            <person name="Kim M.K."/>
            <person name="Srinivasan S."/>
            <person name="Lee J.-J."/>
        </authorList>
    </citation>
    <scope>NUCLEOTIDE SEQUENCE [LARGE SCALE GENOMIC DNA]</scope>
    <source>
        <strain evidence="5">LCS9</strain>
    </source>
</reference>
<keyword evidence="1 2" id="KW-0129">CBS domain</keyword>
<dbReference type="AlphaFoldDB" id="A0A172TQS6"/>
<protein>
    <recommendedName>
        <fullName evidence="3">CBS domain-containing protein</fullName>
    </recommendedName>
</protein>
<evidence type="ECO:0000313" key="4">
    <source>
        <dbReference type="EMBL" id="ANE49358.1"/>
    </source>
</evidence>
<dbReference type="OrthoDB" id="671448at2"/>
<dbReference type="InterPro" id="IPR051257">
    <property type="entry name" value="Diverse_CBS-Domain"/>
</dbReference>
<feature type="domain" description="CBS" evidence="3">
    <location>
        <begin position="76"/>
        <end position="132"/>
    </location>
</feature>
<accession>A0A172TQS6</accession>
<evidence type="ECO:0000256" key="2">
    <source>
        <dbReference type="PROSITE-ProRule" id="PRU00703"/>
    </source>
</evidence>
<evidence type="ECO:0000256" key="1">
    <source>
        <dbReference type="ARBA" id="ARBA00023122"/>
    </source>
</evidence>
<organism evidence="4 5">
    <name type="scientific">Flavisolibacter tropicus</name>
    <dbReference type="NCBI Taxonomy" id="1492898"/>
    <lineage>
        <taxon>Bacteria</taxon>
        <taxon>Pseudomonadati</taxon>
        <taxon>Bacteroidota</taxon>
        <taxon>Chitinophagia</taxon>
        <taxon>Chitinophagales</taxon>
        <taxon>Chitinophagaceae</taxon>
        <taxon>Flavisolibacter</taxon>
    </lineage>
</organism>
<dbReference type="Pfam" id="PF00571">
    <property type="entry name" value="CBS"/>
    <property type="match status" value="2"/>
</dbReference>